<protein>
    <submittedName>
        <fullName evidence="1">Uncharacterized protein</fullName>
    </submittedName>
</protein>
<dbReference type="EMBL" id="JAGGLP010000034">
    <property type="protein sequence ID" value="MBP2055834.1"/>
    <property type="molecule type" value="Genomic_DNA"/>
</dbReference>
<dbReference type="AlphaFoldDB" id="A0A1B1AYZ8"/>
<dbReference type="RefSeq" id="WP_067306848.1">
    <property type="nucleotide sequence ID" value="NZ_CP016279.1"/>
</dbReference>
<reference evidence="2 4" key="2">
    <citation type="submission" date="2021-03" db="EMBL/GenBank/DDBJ databases">
        <title>Genomic Encyclopedia of Type Strains, Phase IV (KMG-IV): sequencing the most valuable type-strain genomes for metagenomic binning, comparative biology and taxonomic classification.</title>
        <authorList>
            <person name="Goeker M."/>
        </authorList>
    </citation>
    <scope>NUCLEOTIDE SEQUENCE [LARGE SCALE GENOMIC DNA]</scope>
    <source>
        <strain evidence="2 4">DSM 40499</strain>
    </source>
</reference>
<reference evidence="1 3" key="1">
    <citation type="submission" date="2016-06" db="EMBL/GenBank/DDBJ databases">
        <title>Complete genome sequence of Streptomyces griseochromogenes ATCC 14511, the Blasticidin S producer.</title>
        <authorList>
            <person name="Wu L."/>
        </authorList>
    </citation>
    <scope>NUCLEOTIDE SEQUENCE [LARGE SCALE GENOMIC DNA]</scope>
    <source>
        <strain evidence="1 3">ATCC 14511</strain>
    </source>
</reference>
<name>A0A1B1AYZ8_9ACTN</name>
<dbReference type="Proteomes" id="UP000092659">
    <property type="component" value="Chromosome"/>
</dbReference>
<accession>A0A1B1AYZ8</accession>
<dbReference type="KEGG" id="sgs:AVL59_21315"/>
<organism evidence="1 3">
    <name type="scientific">Streptomyces griseochromogenes</name>
    <dbReference type="NCBI Taxonomy" id="68214"/>
    <lineage>
        <taxon>Bacteria</taxon>
        <taxon>Bacillati</taxon>
        <taxon>Actinomycetota</taxon>
        <taxon>Actinomycetes</taxon>
        <taxon>Kitasatosporales</taxon>
        <taxon>Streptomycetaceae</taxon>
        <taxon>Streptomyces</taxon>
    </lineage>
</organism>
<dbReference type="InterPro" id="IPR011990">
    <property type="entry name" value="TPR-like_helical_dom_sf"/>
</dbReference>
<sequence length="238" mass="25720">MHCLRYGDAEGARGHALTAVGVARTAADAFAQAWSLTLCGDAEESDGHRDSARRRWTEAATIFKSVGARIRWAYAVLRIGFLDLAEGDRAAAEQRLADVHRLADELGAEDLHAAVGNLRAVLMVQGGRCSDAEAAFLRTWANPTAPLDRRAVAGAGLAAVRLAADTSWHRDDTQDGTWTYIDGAREIQARLLEPQARRAVGVLLDRLEAHRHAPDTRTGALPVHDWLLDGPSVLAAFC</sequence>
<dbReference type="Gene3D" id="1.25.40.10">
    <property type="entry name" value="Tetratricopeptide repeat domain"/>
    <property type="match status" value="1"/>
</dbReference>
<evidence type="ECO:0000313" key="4">
    <source>
        <dbReference type="Proteomes" id="UP001519309"/>
    </source>
</evidence>
<dbReference type="EMBL" id="CP016279">
    <property type="protein sequence ID" value="ANP51789.1"/>
    <property type="molecule type" value="Genomic_DNA"/>
</dbReference>
<dbReference type="OrthoDB" id="3373592at2"/>
<dbReference type="Proteomes" id="UP001519309">
    <property type="component" value="Unassembled WGS sequence"/>
</dbReference>
<evidence type="ECO:0000313" key="2">
    <source>
        <dbReference type="EMBL" id="MBP2055834.1"/>
    </source>
</evidence>
<keyword evidence="4" id="KW-1185">Reference proteome</keyword>
<dbReference type="SUPFAM" id="SSF48452">
    <property type="entry name" value="TPR-like"/>
    <property type="match status" value="1"/>
</dbReference>
<dbReference type="STRING" id="68214.AVL59_21315"/>
<evidence type="ECO:0000313" key="3">
    <source>
        <dbReference type="Proteomes" id="UP000092659"/>
    </source>
</evidence>
<proteinExistence type="predicted"/>
<evidence type="ECO:0000313" key="1">
    <source>
        <dbReference type="EMBL" id="ANP51789.1"/>
    </source>
</evidence>
<gene>
    <name evidence="1" type="ORF">AVL59_21315</name>
    <name evidence="2" type="ORF">J2Z21_008850</name>
</gene>